<keyword evidence="2 8" id="KW-0645">Protease</keyword>
<organism evidence="8 9">
    <name type="scientific">Dyadobacter helix</name>
    <dbReference type="NCBI Taxonomy" id="2822344"/>
    <lineage>
        <taxon>Bacteria</taxon>
        <taxon>Pseudomonadati</taxon>
        <taxon>Bacteroidota</taxon>
        <taxon>Cytophagia</taxon>
        <taxon>Cytophagales</taxon>
        <taxon>Spirosomataceae</taxon>
        <taxon>Dyadobacter</taxon>
    </lineage>
</organism>
<reference evidence="8" key="1">
    <citation type="submission" date="2021-04" db="EMBL/GenBank/DDBJ databases">
        <authorList>
            <person name="Rodrigo-Torres L."/>
            <person name="Arahal R. D."/>
            <person name="Lucena T."/>
        </authorList>
    </citation>
    <scope>NUCLEOTIDE SEQUENCE</scope>
    <source>
        <strain evidence="8">CECT 9275</strain>
    </source>
</reference>
<dbReference type="GO" id="GO:0016020">
    <property type="term" value="C:membrane"/>
    <property type="evidence" value="ECO:0007669"/>
    <property type="project" value="TreeGrafter"/>
</dbReference>
<proteinExistence type="predicted"/>
<dbReference type="Gene3D" id="3.40.1000.10">
    <property type="entry name" value="Mog1/PsbP, alpha/beta/alpha sandwich"/>
    <property type="match status" value="1"/>
</dbReference>
<name>A0A916NDT0_9BACT</name>
<evidence type="ECO:0000256" key="4">
    <source>
        <dbReference type="ARBA" id="ARBA00022801"/>
    </source>
</evidence>
<dbReference type="PANTHER" id="PTHR22726:SF1">
    <property type="entry name" value="METALLOENDOPEPTIDASE OMA1, MITOCHONDRIAL"/>
    <property type="match status" value="1"/>
</dbReference>
<dbReference type="AlphaFoldDB" id="A0A916NDT0"/>
<protein>
    <submittedName>
        <fullName evidence="8">Beta-barrel assembly-enhancing protease</fullName>
        <ecNumber evidence="8">3.4.-.-</ecNumber>
    </submittedName>
</protein>
<accession>A0A916NDT0</accession>
<evidence type="ECO:0000259" key="7">
    <source>
        <dbReference type="Pfam" id="PF01435"/>
    </source>
</evidence>
<dbReference type="Proteomes" id="UP000680038">
    <property type="component" value="Unassembled WGS sequence"/>
</dbReference>
<keyword evidence="3" id="KW-0479">Metal-binding</keyword>
<keyword evidence="6" id="KW-0482">Metalloprotease</keyword>
<evidence type="ECO:0000256" key="6">
    <source>
        <dbReference type="ARBA" id="ARBA00023049"/>
    </source>
</evidence>
<evidence type="ECO:0000256" key="3">
    <source>
        <dbReference type="ARBA" id="ARBA00022723"/>
    </source>
</evidence>
<dbReference type="Pfam" id="PF01435">
    <property type="entry name" value="Peptidase_M48"/>
    <property type="match status" value="1"/>
</dbReference>
<feature type="domain" description="Peptidase M48" evidence="7">
    <location>
        <begin position="87"/>
        <end position="264"/>
    </location>
</feature>
<dbReference type="InterPro" id="IPR051156">
    <property type="entry name" value="Mito/Outer_Membr_Metalloprot"/>
</dbReference>
<evidence type="ECO:0000256" key="5">
    <source>
        <dbReference type="ARBA" id="ARBA00022833"/>
    </source>
</evidence>
<evidence type="ECO:0000256" key="2">
    <source>
        <dbReference type="ARBA" id="ARBA00022670"/>
    </source>
</evidence>
<dbReference type="EC" id="3.4.-.-" evidence="8"/>
<dbReference type="GO" id="GO:0046872">
    <property type="term" value="F:metal ion binding"/>
    <property type="evidence" value="ECO:0007669"/>
    <property type="project" value="UniProtKB-KW"/>
</dbReference>
<dbReference type="GO" id="GO:0004222">
    <property type="term" value="F:metalloendopeptidase activity"/>
    <property type="evidence" value="ECO:0007669"/>
    <property type="project" value="InterPro"/>
</dbReference>
<dbReference type="EMBL" id="CAJRAF010000002">
    <property type="protein sequence ID" value="CAG5012889.1"/>
    <property type="molecule type" value="Genomic_DNA"/>
</dbReference>
<dbReference type="Gene3D" id="3.30.2010.10">
    <property type="entry name" value="Metalloproteases ('zincins'), catalytic domain"/>
    <property type="match status" value="1"/>
</dbReference>
<dbReference type="PANTHER" id="PTHR22726">
    <property type="entry name" value="METALLOENDOPEPTIDASE OMA1"/>
    <property type="match status" value="1"/>
</dbReference>
<evidence type="ECO:0000313" key="9">
    <source>
        <dbReference type="Proteomes" id="UP000680038"/>
    </source>
</evidence>
<dbReference type="InterPro" id="IPR001915">
    <property type="entry name" value="Peptidase_M48"/>
</dbReference>
<evidence type="ECO:0000313" key="8">
    <source>
        <dbReference type="EMBL" id="CAG5012889.1"/>
    </source>
</evidence>
<comment type="cofactor">
    <cofactor evidence="1">
        <name>Zn(2+)</name>
        <dbReference type="ChEBI" id="CHEBI:29105"/>
    </cofactor>
</comment>
<keyword evidence="9" id="KW-1185">Reference proteome</keyword>
<keyword evidence="4 8" id="KW-0378">Hydrolase</keyword>
<dbReference type="GO" id="GO:0051603">
    <property type="term" value="P:proteolysis involved in protein catabolic process"/>
    <property type="evidence" value="ECO:0007669"/>
    <property type="project" value="TreeGrafter"/>
</dbReference>
<keyword evidence="5" id="KW-0862">Zinc</keyword>
<sequence length="512" mass="56543">MGQILVLTLKNSPTLKFVHFNMKMKIQYNILFCLAALGMLAGCSRNPVTGKKEIIFMSQEKEIALGAESHPSVVATMGLYDDKNLQAFINEKGHAMAKISHRPDLPYQFFIVDSPVVNAFAVPGGYVYFTRGIMAHFNNEAEFAGVLGHEIGHITARHSARQQTTQILGQVGLMAGMVLSPQIRGMADQAQQAVGMLLLSYSREHETESDEIGVQYSSKIGYDAHEMADFFGTLKKISEKSGQSIPTFQSTHPDPGDRLKKVDALATKYQAANPGKYNVNRDAYLRKIEGLIYGVDPKQGFVENNQFYHPELRFQFPVPSGWQYENSPVQFQMAPKDGKSMMLFTLAEGKTLEDAAQTIIKNYSLQVSENSKTTINGNPALVMVSKQVQQSQGGQQQATQTAENTTQVATWLIQYNGSIYAIHGVATAGSFAASTGQFKNVAQGFKSLTDPNILGRQPERVRIKTVQREGSLRDVLKDLNMPDSKMDDLAIINGMDLKDRVEKGSLIKTLGR</sequence>
<comment type="caution">
    <text evidence="8">The sequence shown here is derived from an EMBL/GenBank/DDBJ whole genome shotgun (WGS) entry which is preliminary data.</text>
</comment>
<dbReference type="CDD" id="cd07333">
    <property type="entry name" value="M48C_bepA_like"/>
    <property type="match status" value="1"/>
</dbReference>
<evidence type="ECO:0000256" key="1">
    <source>
        <dbReference type="ARBA" id="ARBA00001947"/>
    </source>
</evidence>
<gene>
    <name evidence="8" type="primary">bepA_7</name>
    <name evidence="8" type="ORF">DYBT9275_05270</name>
</gene>